<evidence type="ECO:0000259" key="6">
    <source>
        <dbReference type="PROSITE" id="PS51910"/>
    </source>
</evidence>
<evidence type="ECO:0000256" key="1">
    <source>
        <dbReference type="ARBA" id="ARBA00022801"/>
    </source>
</evidence>
<dbReference type="PROSITE" id="PS01095">
    <property type="entry name" value="GH18_1"/>
    <property type="match status" value="1"/>
</dbReference>
<evidence type="ECO:0000256" key="5">
    <source>
        <dbReference type="SAM" id="Phobius"/>
    </source>
</evidence>
<dbReference type="PROSITE" id="PS51910">
    <property type="entry name" value="GH18_2"/>
    <property type="match status" value="1"/>
</dbReference>
<dbReference type="SMART" id="SM00636">
    <property type="entry name" value="Glyco_18"/>
    <property type="match status" value="1"/>
</dbReference>
<dbReference type="Gene3D" id="3.10.50.10">
    <property type="match status" value="1"/>
</dbReference>
<dbReference type="InterPro" id="IPR011583">
    <property type="entry name" value="Chitinase_II/V-like_cat"/>
</dbReference>
<dbReference type="InterPro" id="IPR017853">
    <property type="entry name" value="GH"/>
</dbReference>
<keyword evidence="5" id="KW-0812">Transmembrane</keyword>
<gene>
    <name evidence="7" type="ORF">MAR_010565</name>
</gene>
<keyword evidence="2 3" id="KW-0326">Glycosidase</keyword>
<keyword evidence="5" id="KW-1133">Transmembrane helix</keyword>
<feature type="domain" description="GH18" evidence="6">
    <location>
        <begin position="22"/>
        <end position="394"/>
    </location>
</feature>
<dbReference type="Proteomes" id="UP001164746">
    <property type="component" value="Chromosome 4"/>
</dbReference>
<organism evidence="7 8">
    <name type="scientific">Mya arenaria</name>
    <name type="common">Soft-shell clam</name>
    <dbReference type="NCBI Taxonomy" id="6604"/>
    <lineage>
        <taxon>Eukaryota</taxon>
        <taxon>Metazoa</taxon>
        <taxon>Spiralia</taxon>
        <taxon>Lophotrochozoa</taxon>
        <taxon>Mollusca</taxon>
        <taxon>Bivalvia</taxon>
        <taxon>Autobranchia</taxon>
        <taxon>Heteroconchia</taxon>
        <taxon>Euheterodonta</taxon>
        <taxon>Imparidentia</taxon>
        <taxon>Neoheterodontei</taxon>
        <taxon>Myida</taxon>
        <taxon>Myoidea</taxon>
        <taxon>Myidae</taxon>
        <taxon>Mya</taxon>
    </lineage>
</organism>
<evidence type="ECO:0000256" key="3">
    <source>
        <dbReference type="RuleBase" id="RU000489"/>
    </source>
</evidence>
<dbReference type="InterPro" id="IPR001223">
    <property type="entry name" value="Glyco_hydro18_cat"/>
</dbReference>
<evidence type="ECO:0000313" key="8">
    <source>
        <dbReference type="Proteomes" id="UP001164746"/>
    </source>
</evidence>
<dbReference type="SUPFAM" id="SSF54556">
    <property type="entry name" value="Chitinase insertion domain"/>
    <property type="match status" value="1"/>
</dbReference>
<name>A0ABY7E4W6_MYAAR</name>
<keyword evidence="5" id="KW-0472">Membrane</keyword>
<evidence type="ECO:0000256" key="4">
    <source>
        <dbReference type="RuleBase" id="RU004453"/>
    </source>
</evidence>
<dbReference type="Pfam" id="PF00704">
    <property type="entry name" value="Glyco_hydro_18"/>
    <property type="match status" value="1"/>
</dbReference>
<keyword evidence="1 3" id="KW-0378">Hydrolase</keyword>
<dbReference type="EMBL" id="CP111015">
    <property type="protein sequence ID" value="WAR04007.1"/>
    <property type="molecule type" value="Genomic_DNA"/>
</dbReference>
<feature type="transmembrane region" description="Helical" evidence="5">
    <location>
        <begin position="439"/>
        <end position="457"/>
    </location>
</feature>
<dbReference type="InterPro" id="IPR029070">
    <property type="entry name" value="Chitinase_insertion_sf"/>
</dbReference>
<evidence type="ECO:0000313" key="7">
    <source>
        <dbReference type="EMBL" id="WAR04007.1"/>
    </source>
</evidence>
<comment type="similarity">
    <text evidence="4">Belongs to the glycosyl hydrolase 18 family.</text>
</comment>
<dbReference type="PANTHER" id="PTHR11177">
    <property type="entry name" value="CHITINASE"/>
    <property type="match status" value="1"/>
</dbReference>
<dbReference type="Gene3D" id="3.20.20.80">
    <property type="entry name" value="Glycosidases"/>
    <property type="match status" value="1"/>
</dbReference>
<dbReference type="InterPro" id="IPR001579">
    <property type="entry name" value="Glyco_hydro_18_chit_AS"/>
</dbReference>
<reference evidence="7" key="1">
    <citation type="submission" date="2022-11" db="EMBL/GenBank/DDBJ databases">
        <title>Centuries of genome instability and evolution in soft-shell clam transmissible cancer (bioRxiv).</title>
        <authorList>
            <person name="Hart S.F.M."/>
            <person name="Yonemitsu M.A."/>
            <person name="Giersch R.M."/>
            <person name="Beal B.F."/>
            <person name="Arriagada G."/>
            <person name="Davis B.W."/>
            <person name="Ostrander E.A."/>
            <person name="Goff S.P."/>
            <person name="Metzger M.J."/>
        </authorList>
    </citation>
    <scope>NUCLEOTIDE SEQUENCE</scope>
    <source>
        <strain evidence="7">MELC-2E11</strain>
        <tissue evidence="7">Siphon/mantle</tissue>
    </source>
</reference>
<protein>
    <submittedName>
        <fullName evidence="7">CHIA-like protein</fullName>
    </submittedName>
</protein>
<proteinExistence type="inferred from homology"/>
<keyword evidence="8" id="KW-1185">Reference proteome</keyword>
<evidence type="ECO:0000256" key="2">
    <source>
        <dbReference type="ARBA" id="ARBA00023295"/>
    </source>
</evidence>
<dbReference type="PANTHER" id="PTHR11177:SF317">
    <property type="entry name" value="CHITINASE 12-RELATED"/>
    <property type="match status" value="1"/>
</dbReference>
<sequence length="464" mass="52935">MDVWMFGFCSNERTYIWTRNKLKNFCYFTNWSPSLANFEARFDVENINATLCSHLIYAFANMDVVDLKLVKSEIGDDNGSLTNKQGRYFEFNKLKIRHSELVTLLSIGGANGKGWFQVVASETSMQTFAKNVAIFLRDRDFDGIDLDWEYPLELYRNKFTQLLQVFRREFENEAMQTSKPRLLVSIAVGVSEDTISKSYNIPEISSYVDYIQVMAYDFHGPWSQVTSFSSPLYSRGSNIRFNQQYSQQWAIDRWISGGAPRNKLVLGLTGIATTFTLANITDAGVGAAVTGAGKTGPYLGHEGHATYYRVCELIRNGAVYRFDEEQKMSYVVLEDQWAGYPTPKSMKEKVRFAHSRGLAGTMFWSLEVDDFKGTYCNAGQFPLLTAVYDTIQEMAPYASGQFTVQTTERPPITTVDFRLHHKTNKNGINFYDMVDSAQISSLNFLLLISCLCVYNIFSYGRHFR</sequence>
<dbReference type="SUPFAM" id="SSF51445">
    <property type="entry name" value="(Trans)glycosidases"/>
    <property type="match status" value="1"/>
</dbReference>
<accession>A0ABY7E4W6</accession>
<dbReference type="InterPro" id="IPR050314">
    <property type="entry name" value="Glycosyl_Hydrlase_18"/>
</dbReference>